<organism evidence="13 14">
    <name type="scientific">[Clostridium] methylpentosum DSM 5476</name>
    <dbReference type="NCBI Taxonomy" id="537013"/>
    <lineage>
        <taxon>Bacteria</taxon>
        <taxon>Bacillati</taxon>
        <taxon>Bacillota</taxon>
        <taxon>Clostridia</taxon>
        <taxon>Eubacteriales</taxon>
        <taxon>Oscillospiraceae</taxon>
        <taxon>Oscillospiraceae incertae sedis</taxon>
    </lineage>
</organism>
<evidence type="ECO:0000256" key="9">
    <source>
        <dbReference type="ARBA" id="ARBA00032380"/>
    </source>
</evidence>
<comment type="cofactor">
    <cofactor evidence="1">
        <name>Mg(2+)</name>
        <dbReference type="ChEBI" id="CHEBI:18420"/>
    </cofactor>
</comment>
<evidence type="ECO:0000256" key="12">
    <source>
        <dbReference type="RuleBase" id="RU004466"/>
    </source>
</evidence>
<dbReference type="SFLD" id="SFLDG01017">
    <property type="entry name" value="Polyprenyl_Transferase_Like"/>
    <property type="match status" value="1"/>
</dbReference>
<dbReference type="SFLD" id="SFLDS00005">
    <property type="entry name" value="Isoprenoid_Synthase_Type_I"/>
    <property type="match status" value="1"/>
</dbReference>
<evidence type="ECO:0000256" key="2">
    <source>
        <dbReference type="ARBA" id="ARBA00006706"/>
    </source>
</evidence>
<protein>
    <recommendedName>
        <fullName evidence="4">Farnesyl diphosphate synthase</fullName>
        <ecNumber evidence="3">2.5.1.10</ecNumber>
    </recommendedName>
    <alternativeName>
        <fullName evidence="10">(2E,6E)-farnesyl diphosphate synthase</fullName>
    </alternativeName>
    <alternativeName>
        <fullName evidence="9">Geranyltranstransferase</fullName>
    </alternativeName>
</protein>
<evidence type="ECO:0000256" key="8">
    <source>
        <dbReference type="ARBA" id="ARBA00023229"/>
    </source>
</evidence>
<evidence type="ECO:0000313" key="14">
    <source>
        <dbReference type="Proteomes" id="UP000003340"/>
    </source>
</evidence>
<keyword evidence="6" id="KW-0479">Metal-binding</keyword>
<dbReference type="GO" id="GO:0004337">
    <property type="term" value="F:(2E,6E)-farnesyl diphosphate synthase activity"/>
    <property type="evidence" value="ECO:0007669"/>
    <property type="project" value="UniProtKB-EC"/>
</dbReference>
<accession>C0EFY1</accession>
<dbReference type="Proteomes" id="UP000003340">
    <property type="component" value="Unassembled WGS sequence"/>
</dbReference>
<dbReference type="PROSITE" id="PS00723">
    <property type="entry name" value="POLYPRENYL_SYNTHASE_1"/>
    <property type="match status" value="1"/>
</dbReference>
<dbReference type="EC" id="2.5.1.10" evidence="3"/>
<gene>
    <name evidence="13" type="ORF">CLOSTMETH_02773</name>
</gene>
<dbReference type="PANTHER" id="PTHR43281:SF1">
    <property type="entry name" value="FARNESYL DIPHOSPHATE SYNTHASE"/>
    <property type="match status" value="1"/>
</dbReference>
<keyword evidence="5 12" id="KW-0808">Transferase</keyword>
<keyword evidence="14" id="KW-1185">Reference proteome</keyword>
<dbReference type="Gene3D" id="1.10.600.10">
    <property type="entry name" value="Farnesyl Diphosphate Synthase"/>
    <property type="match status" value="1"/>
</dbReference>
<evidence type="ECO:0000256" key="11">
    <source>
        <dbReference type="ARBA" id="ARBA00049399"/>
    </source>
</evidence>
<dbReference type="STRING" id="537013.CLOSTMETH_02773"/>
<comment type="caution">
    <text evidence="13">The sequence shown here is derived from an EMBL/GenBank/DDBJ whole genome shotgun (WGS) entry which is preliminary data.</text>
</comment>
<evidence type="ECO:0000256" key="3">
    <source>
        <dbReference type="ARBA" id="ARBA00012439"/>
    </source>
</evidence>
<dbReference type="Pfam" id="PF00348">
    <property type="entry name" value="polyprenyl_synt"/>
    <property type="match status" value="1"/>
</dbReference>
<dbReference type="GO" id="GO:0016114">
    <property type="term" value="P:terpenoid biosynthetic process"/>
    <property type="evidence" value="ECO:0007669"/>
    <property type="project" value="UniProtKB-ARBA"/>
</dbReference>
<evidence type="ECO:0000313" key="13">
    <source>
        <dbReference type="EMBL" id="EEG29592.1"/>
    </source>
</evidence>
<evidence type="ECO:0000256" key="10">
    <source>
        <dbReference type="ARBA" id="ARBA00032873"/>
    </source>
</evidence>
<evidence type="ECO:0000256" key="1">
    <source>
        <dbReference type="ARBA" id="ARBA00001946"/>
    </source>
</evidence>
<evidence type="ECO:0000256" key="6">
    <source>
        <dbReference type="ARBA" id="ARBA00022723"/>
    </source>
</evidence>
<reference evidence="13 14" key="2">
    <citation type="submission" date="2009-02" db="EMBL/GenBank/DDBJ databases">
        <title>Draft genome sequence of Clostridium methylpentosum (DSM 5476).</title>
        <authorList>
            <person name="Sudarsanam P."/>
            <person name="Ley R."/>
            <person name="Guruge J."/>
            <person name="Turnbaugh P.J."/>
            <person name="Mahowald M."/>
            <person name="Liep D."/>
            <person name="Gordon J."/>
        </authorList>
    </citation>
    <scope>NUCLEOTIDE SEQUENCE [LARGE SCALE GENOMIC DNA]</scope>
    <source>
        <strain evidence="13 14">DSM 5476</strain>
    </source>
</reference>
<dbReference type="InterPro" id="IPR008949">
    <property type="entry name" value="Isoprenoid_synthase_dom_sf"/>
</dbReference>
<dbReference type="PANTHER" id="PTHR43281">
    <property type="entry name" value="FARNESYL DIPHOSPHATE SYNTHASE"/>
    <property type="match status" value="1"/>
</dbReference>
<dbReference type="eggNOG" id="COG0142">
    <property type="taxonomic scope" value="Bacteria"/>
</dbReference>
<dbReference type="FunFam" id="1.10.600.10:FF:000001">
    <property type="entry name" value="Geranylgeranyl diphosphate synthase"/>
    <property type="match status" value="1"/>
</dbReference>
<dbReference type="EMBL" id="ACEC01000094">
    <property type="protein sequence ID" value="EEG29592.1"/>
    <property type="molecule type" value="Genomic_DNA"/>
</dbReference>
<name>C0EFY1_9FIRM</name>
<comment type="catalytic activity">
    <reaction evidence="11">
        <text>isopentenyl diphosphate + (2E)-geranyl diphosphate = (2E,6E)-farnesyl diphosphate + diphosphate</text>
        <dbReference type="Rhea" id="RHEA:19361"/>
        <dbReference type="ChEBI" id="CHEBI:33019"/>
        <dbReference type="ChEBI" id="CHEBI:58057"/>
        <dbReference type="ChEBI" id="CHEBI:128769"/>
        <dbReference type="ChEBI" id="CHEBI:175763"/>
        <dbReference type="EC" id="2.5.1.10"/>
    </reaction>
</comment>
<dbReference type="InterPro" id="IPR033749">
    <property type="entry name" value="Polyprenyl_synt_CS"/>
</dbReference>
<dbReference type="CDD" id="cd00685">
    <property type="entry name" value="Trans_IPPS_HT"/>
    <property type="match status" value="1"/>
</dbReference>
<dbReference type="InterPro" id="IPR053378">
    <property type="entry name" value="Prenyl_diphosphate_synthase"/>
</dbReference>
<dbReference type="NCBIfam" id="NF045485">
    <property type="entry name" value="FPPsyn"/>
    <property type="match status" value="1"/>
</dbReference>
<dbReference type="InterPro" id="IPR000092">
    <property type="entry name" value="Polyprenyl_synt"/>
</dbReference>
<comment type="similarity">
    <text evidence="2 12">Belongs to the FPP/GGPP synthase family.</text>
</comment>
<dbReference type="AlphaFoldDB" id="C0EFY1"/>
<dbReference type="GO" id="GO:0005737">
    <property type="term" value="C:cytoplasm"/>
    <property type="evidence" value="ECO:0007669"/>
    <property type="project" value="UniProtKB-ARBA"/>
</dbReference>
<reference evidence="13 14" key="1">
    <citation type="submission" date="2009-01" db="EMBL/GenBank/DDBJ databases">
        <authorList>
            <person name="Fulton L."/>
            <person name="Clifton S."/>
            <person name="Fulton B."/>
            <person name="Xu J."/>
            <person name="Minx P."/>
            <person name="Pepin K.H."/>
            <person name="Johnson M."/>
            <person name="Bhonagiri V."/>
            <person name="Nash W.E."/>
            <person name="Mardis E.R."/>
            <person name="Wilson R.K."/>
        </authorList>
    </citation>
    <scope>NUCLEOTIDE SEQUENCE [LARGE SCALE GENOMIC DNA]</scope>
    <source>
        <strain evidence="13 14">DSM 5476</strain>
    </source>
</reference>
<dbReference type="HOGENOM" id="CLU_014015_0_0_9"/>
<keyword evidence="8" id="KW-0414">Isoprene biosynthesis</keyword>
<sequence length="300" mass="32495">MGGNSMEFQDQLNEYIQLVDRELERLLPDEDILQKSVVDAMRYSVTAGGKRIRPVLTLEVCRMLGGDPHKALPFACAVELIHSYSLIHDDLPCMDDDAMRRGKPSCHIAFGESTALLAGDALLTLAFETASHAPQTHGTGCEETLRAISILSRLAGVHGMIGGQVIDLESEGRGIEYPVLHQMHLLKTGALIKAACQMGAAAAGAQEEDLDKIGEYADALGLAFQICDDILDVVGDEAQLGKPVGSDKQQQKTSFITLFGLEESRSNAQMMTTLAKESLASFEHNGFLLALTDLLLNRNK</sequence>
<dbReference type="SUPFAM" id="SSF48576">
    <property type="entry name" value="Terpenoid synthases"/>
    <property type="match status" value="1"/>
</dbReference>
<keyword evidence="7" id="KW-0460">Magnesium</keyword>
<dbReference type="GO" id="GO:0046872">
    <property type="term" value="F:metal ion binding"/>
    <property type="evidence" value="ECO:0007669"/>
    <property type="project" value="UniProtKB-KW"/>
</dbReference>
<evidence type="ECO:0000256" key="4">
    <source>
        <dbReference type="ARBA" id="ARBA00015100"/>
    </source>
</evidence>
<proteinExistence type="inferred from homology"/>
<evidence type="ECO:0000256" key="5">
    <source>
        <dbReference type="ARBA" id="ARBA00022679"/>
    </source>
</evidence>
<dbReference type="PROSITE" id="PS00444">
    <property type="entry name" value="POLYPRENYL_SYNTHASE_2"/>
    <property type="match status" value="1"/>
</dbReference>
<evidence type="ECO:0000256" key="7">
    <source>
        <dbReference type="ARBA" id="ARBA00022842"/>
    </source>
</evidence>